<dbReference type="GO" id="GO:0005789">
    <property type="term" value="C:endoplasmic reticulum membrane"/>
    <property type="evidence" value="ECO:0007669"/>
    <property type="project" value="UniProtKB-SubCell"/>
</dbReference>
<evidence type="ECO:0000256" key="4">
    <source>
        <dbReference type="ARBA" id="ARBA00022797"/>
    </source>
</evidence>
<dbReference type="EC" id="3.3.2.9" evidence="6"/>
<accession>A0A9P0TLB7</accession>
<dbReference type="PANTHER" id="PTHR21661:SF35">
    <property type="entry name" value="EPOXIDE HYDROLASE"/>
    <property type="match status" value="1"/>
</dbReference>
<keyword evidence="6 8" id="KW-0472">Membrane</keyword>
<evidence type="ECO:0000256" key="6">
    <source>
        <dbReference type="PIRNR" id="PIRNR001112"/>
    </source>
</evidence>
<dbReference type="SUPFAM" id="SSF53474">
    <property type="entry name" value="alpha/beta-Hydrolases"/>
    <property type="match status" value="1"/>
</dbReference>
<evidence type="ECO:0000256" key="2">
    <source>
        <dbReference type="ARBA" id="ARBA00004111"/>
    </source>
</evidence>
<feature type="transmembrane region" description="Helical" evidence="8">
    <location>
        <begin position="6"/>
        <end position="24"/>
    </location>
</feature>
<dbReference type="PANTHER" id="PTHR21661">
    <property type="entry name" value="EPOXIDE HYDROLASE 1-RELATED"/>
    <property type="match status" value="1"/>
</dbReference>
<dbReference type="GO" id="GO:0033961">
    <property type="term" value="F:cis-stilbene-oxide hydrolase activity"/>
    <property type="evidence" value="ECO:0007669"/>
    <property type="project" value="UniProtKB-UniRule"/>
</dbReference>
<name>A0A9P0TLB7_PIEBR</name>
<dbReference type="Proteomes" id="UP001152562">
    <property type="component" value="Unassembled WGS sequence"/>
</dbReference>
<dbReference type="Gene3D" id="3.40.50.1820">
    <property type="entry name" value="alpha/beta hydrolase"/>
    <property type="match status" value="1"/>
</dbReference>
<keyword evidence="11" id="KW-1185">Reference proteome</keyword>
<evidence type="ECO:0000256" key="3">
    <source>
        <dbReference type="ARBA" id="ARBA00010088"/>
    </source>
</evidence>
<dbReference type="EMBL" id="CALOZG010000035">
    <property type="protein sequence ID" value="CAH4033819.1"/>
    <property type="molecule type" value="Genomic_DNA"/>
</dbReference>
<evidence type="ECO:0000256" key="5">
    <source>
        <dbReference type="ARBA" id="ARBA00022801"/>
    </source>
</evidence>
<comment type="function">
    <text evidence="6">Catalyzes juvenile hormone hydrolysis.</text>
</comment>
<feature type="domain" description="Epoxide hydrolase N-terminal" evidence="9">
    <location>
        <begin position="52"/>
        <end position="160"/>
    </location>
</feature>
<gene>
    <name evidence="10" type="ORF">PIBRA_LOCUS10057</name>
</gene>
<feature type="active site" description="Nucleophile" evidence="7">
    <location>
        <position position="226"/>
    </location>
</feature>
<comment type="catalytic activity">
    <reaction evidence="6">
        <text>cis-stilbene oxide + H2O = (1R,2R)-hydrobenzoin</text>
        <dbReference type="Rhea" id="RHEA:23900"/>
        <dbReference type="ChEBI" id="CHEBI:15377"/>
        <dbReference type="ChEBI" id="CHEBI:50004"/>
        <dbReference type="ChEBI" id="CHEBI:50014"/>
        <dbReference type="EC" id="3.3.2.9"/>
    </reaction>
</comment>
<comment type="subcellular location">
    <subcellularLocation>
        <location evidence="6">Endoplasmic reticulum membrane</location>
    </subcellularLocation>
    <subcellularLocation>
        <location evidence="2">Microsome membrane</location>
        <topology evidence="2">Single-pass membrane protein</topology>
    </subcellularLocation>
</comment>
<evidence type="ECO:0000313" key="11">
    <source>
        <dbReference type="Proteomes" id="UP001152562"/>
    </source>
</evidence>
<comment type="caution">
    <text evidence="10">The sequence shown here is derived from an EMBL/GenBank/DDBJ whole genome shotgun (WGS) entry which is preliminary data.</text>
</comment>
<reference evidence="10" key="1">
    <citation type="submission" date="2022-05" db="EMBL/GenBank/DDBJ databases">
        <authorList>
            <person name="Okamura Y."/>
        </authorList>
    </citation>
    <scope>NUCLEOTIDE SEQUENCE</scope>
</reference>
<keyword evidence="4 6" id="KW-0058">Aromatic hydrocarbons catabolism</keyword>
<dbReference type="InterPro" id="IPR016292">
    <property type="entry name" value="Epoxide_hydrolase"/>
</dbReference>
<protein>
    <recommendedName>
        <fullName evidence="6">Epoxide hydrolase</fullName>
        <ecNumber evidence="6">3.3.2.9</ecNumber>
    </recommendedName>
</protein>
<evidence type="ECO:0000256" key="8">
    <source>
        <dbReference type="SAM" id="Phobius"/>
    </source>
</evidence>
<proteinExistence type="inferred from homology"/>
<dbReference type="Pfam" id="PF06441">
    <property type="entry name" value="EHN"/>
    <property type="match status" value="1"/>
</dbReference>
<dbReference type="InterPro" id="IPR010497">
    <property type="entry name" value="Epoxide_hydro_N"/>
</dbReference>
<keyword evidence="8" id="KW-0812">Transmembrane</keyword>
<keyword evidence="8" id="KW-1133">Transmembrane helix</keyword>
<dbReference type="PIRSF" id="PIRSF001112">
    <property type="entry name" value="Epoxide_hydrolase"/>
    <property type="match status" value="1"/>
</dbReference>
<comment type="catalytic activity">
    <reaction evidence="1 6">
        <text>1-(4-methoxyphenyl)-N-methyl-N-[(3-methyloxetan-3-yl)methyl]methanamine + H2O = 2-{[(4-methoxybenzyl)(methyl)amino]methyl}-2-methylpropane-1,3-diol</text>
        <dbReference type="Rhea" id="RHEA:55764"/>
        <dbReference type="ChEBI" id="CHEBI:15377"/>
        <dbReference type="ChEBI" id="CHEBI:139161"/>
        <dbReference type="ChEBI" id="CHEBI:139164"/>
        <dbReference type="EC" id="3.3.2.9"/>
    </reaction>
</comment>
<dbReference type="InterPro" id="IPR000639">
    <property type="entry name" value="Epox_hydrolase-like"/>
</dbReference>
<dbReference type="OrthoDB" id="7130006at2759"/>
<comment type="similarity">
    <text evidence="3 6">Belongs to the peptidase S33 family.</text>
</comment>
<evidence type="ECO:0000259" key="9">
    <source>
        <dbReference type="Pfam" id="PF06441"/>
    </source>
</evidence>
<dbReference type="InterPro" id="IPR029058">
    <property type="entry name" value="AB_hydrolase_fold"/>
</dbReference>
<organism evidence="10 11">
    <name type="scientific">Pieris brassicae</name>
    <name type="common">White butterfly</name>
    <name type="synonym">Large white butterfly</name>
    <dbReference type="NCBI Taxonomy" id="7116"/>
    <lineage>
        <taxon>Eukaryota</taxon>
        <taxon>Metazoa</taxon>
        <taxon>Ecdysozoa</taxon>
        <taxon>Arthropoda</taxon>
        <taxon>Hexapoda</taxon>
        <taxon>Insecta</taxon>
        <taxon>Pterygota</taxon>
        <taxon>Neoptera</taxon>
        <taxon>Endopterygota</taxon>
        <taxon>Lepidoptera</taxon>
        <taxon>Glossata</taxon>
        <taxon>Ditrysia</taxon>
        <taxon>Papilionoidea</taxon>
        <taxon>Pieridae</taxon>
        <taxon>Pierinae</taxon>
        <taxon>Pieris</taxon>
    </lineage>
</organism>
<feature type="active site" description="Proton donor" evidence="7">
    <location>
        <position position="371"/>
    </location>
</feature>
<evidence type="ECO:0000256" key="7">
    <source>
        <dbReference type="PIRSR" id="PIRSR001112-1"/>
    </source>
</evidence>
<dbReference type="AlphaFoldDB" id="A0A9P0TLB7"/>
<evidence type="ECO:0000256" key="1">
    <source>
        <dbReference type="ARBA" id="ARBA00000221"/>
    </source>
</evidence>
<dbReference type="PRINTS" id="PR00412">
    <property type="entry name" value="EPOXHYDRLASE"/>
</dbReference>
<dbReference type="GO" id="GO:0097176">
    <property type="term" value="P:epoxide metabolic process"/>
    <property type="evidence" value="ECO:0007669"/>
    <property type="project" value="TreeGrafter"/>
</dbReference>
<keyword evidence="6" id="KW-0256">Endoplasmic reticulum</keyword>
<feature type="active site" description="Proton acceptor" evidence="7">
    <location>
        <position position="427"/>
    </location>
</feature>
<keyword evidence="5 6" id="KW-0378">Hydrolase</keyword>
<sequence>MLRSIIFYGALVVMALAIGFKVYLRHPSLLPPMDFDRWWGDGPRPDDEDTSIRPFVIVFNESMVEDLKSRLRNRRPFTPPLYGAQSQYGMNTKYLDELLTFWSDEYNFTERAKRLNKFPHYKTTIQGLDIHFIHVKPKGKGKKVLPLLMLHGWPSSSKEFDKVIPILTKPKDGYEFVFEVIAADLPGFGFSQGTRKPGLSPLQVGTIMSNLMRRLGHNMYYIQAGDWGSQVATHMTTFIPHEILGFHTNMPVSSRPISYVKYVIGSLFPSLIMDEKYINRIYPIRKLFDYVLRESGYFHLQATKPDTIGVALSDSPAGLAAYTLEKIGVCSNRYQLNTPHGGLENIDRNDLMDTVTIVWANECIVTSMRMYAEAFAHEDVFLMHNIPTHVPTAAINFKHEVVYQPDWILQDKFLNLVRSTTHDFGGHFAAMQTPKALAYDVFESVKEIIRFRLYY</sequence>
<evidence type="ECO:0000313" key="10">
    <source>
        <dbReference type="EMBL" id="CAH4033819.1"/>
    </source>
</evidence>